<reference evidence="7 8" key="1">
    <citation type="submission" date="2023-04" db="EMBL/GenBank/DDBJ databases">
        <title>A long-awaited taxogenomic arrangement of the family Halomonadaceae.</title>
        <authorList>
            <person name="De La Haba R."/>
            <person name="Chuvochina M."/>
            <person name="Wittouck S."/>
            <person name="Arahal D.R."/>
            <person name="Sanchez-Porro C."/>
            <person name="Hugenholtz P."/>
            <person name="Ventosa A."/>
        </authorList>
    </citation>
    <scope>NUCLEOTIDE SEQUENCE [LARGE SCALE GENOMIC DNA]</scope>
    <source>
        <strain evidence="7 8">DSM 17332</strain>
    </source>
</reference>
<dbReference type="Gene3D" id="3.40.50.1980">
    <property type="entry name" value="Nitrogenase molybdenum iron protein domain"/>
    <property type="match status" value="2"/>
</dbReference>
<name>A0ABU1GLD7_9GAMM</name>
<comment type="similarity">
    <text evidence="1">Belongs to the bacterial solute-binding protein 9 family.</text>
</comment>
<keyword evidence="5" id="KW-0864">Zinc transport</keyword>
<evidence type="ECO:0000313" key="7">
    <source>
        <dbReference type="EMBL" id="MDR5892371.1"/>
    </source>
</evidence>
<organism evidence="7 8">
    <name type="scientific">Halomonas mongoliensis</name>
    <dbReference type="NCBI Taxonomy" id="321265"/>
    <lineage>
        <taxon>Bacteria</taxon>
        <taxon>Pseudomonadati</taxon>
        <taxon>Pseudomonadota</taxon>
        <taxon>Gammaproteobacteria</taxon>
        <taxon>Oceanospirillales</taxon>
        <taxon>Halomonadaceae</taxon>
        <taxon>Halomonas</taxon>
    </lineage>
</organism>
<dbReference type="SUPFAM" id="SSF53807">
    <property type="entry name" value="Helical backbone' metal receptor"/>
    <property type="match status" value="1"/>
</dbReference>
<dbReference type="RefSeq" id="WP_309636169.1">
    <property type="nucleotide sequence ID" value="NZ_JARWAL010000004.1"/>
</dbReference>
<sequence>MRHHFQRASMLRRRSLGGLLLAACLLALAVPAAAAPHTLFVSILPQKSMVEAVAGDLARVEVLVPPGQSPATFEPGPRQMTRLNDALAYFSIGVPFEDTWLPRLKQAHPQVTFVDTREGIELLPIAQHLHAVPDGVTLNPERLDRHIWVSPRRMIEQTRSVRDALTRLLPEHAEQFRAGAARHVAALEALDRDMAETLSGVEGRAFMVFHPAWGYLARDYGLRQIPIEVDGREPGPRALQATIETALAEEVRVIFVQRQFNQEVARAVADAVGAEVVAIDPLAEDVLDNMRHIAEELARWL</sequence>
<evidence type="ECO:0000256" key="6">
    <source>
        <dbReference type="SAM" id="SignalP"/>
    </source>
</evidence>
<evidence type="ECO:0000313" key="8">
    <source>
        <dbReference type="Proteomes" id="UP001252270"/>
    </source>
</evidence>
<gene>
    <name evidence="7" type="ORF">QC820_06040</name>
</gene>
<dbReference type="PANTHER" id="PTHR42953">
    <property type="entry name" value="HIGH-AFFINITY ZINC UPTAKE SYSTEM PROTEIN ZNUA-RELATED"/>
    <property type="match status" value="1"/>
</dbReference>
<dbReference type="InterPro" id="IPR006311">
    <property type="entry name" value="TAT_signal"/>
</dbReference>
<keyword evidence="8" id="KW-1185">Reference proteome</keyword>
<evidence type="ECO:0000256" key="2">
    <source>
        <dbReference type="ARBA" id="ARBA00015915"/>
    </source>
</evidence>
<dbReference type="InterPro" id="IPR050492">
    <property type="entry name" value="Bact_metal-bind_prot9"/>
</dbReference>
<keyword evidence="4 6" id="KW-0732">Signal</keyword>
<evidence type="ECO:0000256" key="4">
    <source>
        <dbReference type="ARBA" id="ARBA00022729"/>
    </source>
</evidence>
<feature type="chain" id="PRO_5047493728" description="High-affinity zinc uptake system protein ZnuA" evidence="6">
    <location>
        <begin position="35"/>
        <end position="301"/>
    </location>
</feature>
<dbReference type="PANTHER" id="PTHR42953:SF3">
    <property type="entry name" value="HIGH-AFFINITY ZINC UPTAKE SYSTEM PROTEIN ZNUA"/>
    <property type="match status" value="1"/>
</dbReference>
<dbReference type="EMBL" id="JARWAL010000004">
    <property type="protein sequence ID" value="MDR5892371.1"/>
    <property type="molecule type" value="Genomic_DNA"/>
</dbReference>
<feature type="signal peptide" evidence="6">
    <location>
        <begin position="1"/>
        <end position="34"/>
    </location>
</feature>
<keyword evidence="3" id="KW-0813">Transport</keyword>
<accession>A0ABU1GLD7</accession>
<keyword evidence="5" id="KW-0862">Zinc</keyword>
<dbReference type="InterPro" id="IPR006127">
    <property type="entry name" value="ZnuA-like"/>
</dbReference>
<evidence type="ECO:0000256" key="5">
    <source>
        <dbReference type="ARBA" id="ARBA00022906"/>
    </source>
</evidence>
<dbReference type="Pfam" id="PF01297">
    <property type="entry name" value="ZnuA"/>
    <property type="match status" value="1"/>
</dbReference>
<protein>
    <recommendedName>
        <fullName evidence="2">High-affinity zinc uptake system protein ZnuA</fullName>
    </recommendedName>
</protein>
<evidence type="ECO:0000256" key="1">
    <source>
        <dbReference type="ARBA" id="ARBA00011028"/>
    </source>
</evidence>
<comment type="caution">
    <text evidence="7">The sequence shown here is derived from an EMBL/GenBank/DDBJ whole genome shotgun (WGS) entry which is preliminary data.</text>
</comment>
<dbReference type="Proteomes" id="UP001252270">
    <property type="component" value="Unassembled WGS sequence"/>
</dbReference>
<proteinExistence type="inferred from homology"/>
<dbReference type="PROSITE" id="PS51318">
    <property type="entry name" value="TAT"/>
    <property type="match status" value="1"/>
</dbReference>
<evidence type="ECO:0000256" key="3">
    <source>
        <dbReference type="ARBA" id="ARBA00022448"/>
    </source>
</evidence>
<keyword evidence="5" id="KW-0406">Ion transport</keyword>